<dbReference type="RefSeq" id="WP_275117688.1">
    <property type="nucleotide sequence ID" value="NZ_JAOTPO010000003.1"/>
</dbReference>
<accession>A0ABT5VD27</accession>
<evidence type="ECO:0000313" key="2">
    <source>
        <dbReference type="EMBL" id="MDE5413071.1"/>
    </source>
</evidence>
<comment type="caution">
    <text evidence="2">The sequence shown here is derived from an EMBL/GenBank/DDBJ whole genome shotgun (WGS) entry which is preliminary data.</text>
</comment>
<evidence type="ECO:0000256" key="1">
    <source>
        <dbReference type="SAM" id="Phobius"/>
    </source>
</evidence>
<keyword evidence="1" id="KW-0472">Membrane</keyword>
<organism evidence="2 3">
    <name type="scientific">Alkalihalobacterium chitinilyticum</name>
    <dbReference type="NCBI Taxonomy" id="2980103"/>
    <lineage>
        <taxon>Bacteria</taxon>
        <taxon>Bacillati</taxon>
        <taxon>Bacillota</taxon>
        <taxon>Bacilli</taxon>
        <taxon>Bacillales</taxon>
        <taxon>Bacillaceae</taxon>
        <taxon>Alkalihalobacterium</taxon>
    </lineage>
</organism>
<dbReference type="EMBL" id="JAOTPO010000003">
    <property type="protein sequence ID" value="MDE5413071.1"/>
    <property type="molecule type" value="Genomic_DNA"/>
</dbReference>
<sequence>MSSAFAWFLATVVTLPILGWYLVYIITVKVTKKKSYSIRLAADISLVFFILAVYFISYEIWKQSFLWVILIVFFVVAICFTIIHWKVAKDVHFVRLFRGIWRFNFILFFLAYLLLSTFGLITRIFGT</sequence>
<feature type="transmembrane region" description="Helical" evidence="1">
    <location>
        <begin position="40"/>
        <end position="58"/>
    </location>
</feature>
<evidence type="ECO:0000313" key="3">
    <source>
        <dbReference type="Proteomes" id="UP001148125"/>
    </source>
</evidence>
<dbReference type="PIRSF" id="PIRSF030092">
    <property type="entry name" value="UCP030092"/>
    <property type="match status" value="1"/>
</dbReference>
<name>A0ABT5VD27_9BACI</name>
<feature type="transmembrane region" description="Helical" evidence="1">
    <location>
        <begin position="6"/>
        <end position="28"/>
    </location>
</feature>
<protein>
    <submittedName>
        <fullName evidence="2">DUF3397 domain-containing protein</fullName>
    </submittedName>
</protein>
<dbReference type="InterPro" id="IPR024515">
    <property type="entry name" value="DUF3397"/>
</dbReference>
<keyword evidence="1" id="KW-1133">Transmembrane helix</keyword>
<gene>
    <name evidence="2" type="ORF">N7Z68_06710</name>
</gene>
<proteinExistence type="predicted"/>
<feature type="transmembrane region" description="Helical" evidence="1">
    <location>
        <begin position="105"/>
        <end position="125"/>
    </location>
</feature>
<feature type="transmembrane region" description="Helical" evidence="1">
    <location>
        <begin position="64"/>
        <end position="85"/>
    </location>
</feature>
<keyword evidence="3" id="KW-1185">Reference proteome</keyword>
<dbReference type="InterPro" id="IPR016945">
    <property type="entry name" value="UCP030092"/>
</dbReference>
<dbReference type="Proteomes" id="UP001148125">
    <property type="component" value="Unassembled WGS sequence"/>
</dbReference>
<dbReference type="Pfam" id="PF11877">
    <property type="entry name" value="DUF3397"/>
    <property type="match status" value="1"/>
</dbReference>
<reference evidence="2" key="1">
    <citation type="submission" date="2024-05" db="EMBL/GenBank/DDBJ databases">
        <title>Alkalihalobacillus sp. strain MEB203 novel alkaliphilic bacterium from Lonar Lake, India.</title>
        <authorList>
            <person name="Joshi A."/>
            <person name="Thite S."/>
            <person name="Mengade P."/>
        </authorList>
    </citation>
    <scope>NUCLEOTIDE SEQUENCE</scope>
    <source>
        <strain evidence="2">MEB 203</strain>
    </source>
</reference>
<keyword evidence="1" id="KW-0812">Transmembrane</keyword>